<evidence type="ECO:0000259" key="8">
    <source>
        <dbReference type="PROSITE" id="PS51096"/>
    </source>
</evidence>
<dbReference type="PROSITE" id="PS00676">
    <property type="entry name" value="SIGMA54_INTERACT_2"/>
    <property type="match status" value="1"/>
</dbReference>
<accession>A0A9Q4EIX1</accession>
<dbReference type="Gene3D" id="3.40.50.510">
    <property type="entry name" value="Phosphotransferase system, mannose-type IIA component"/>
    <property type="match status" value="1"/>
</dbReference>
<comment type="caution">
    <text evidence="10">The sequence shown here is derived from an EMBL/GenBank/DDBJ whole genome shotgun (WGS) entry which is preliminary data.</text>
</comment>
<dbReference type="InterPro" id="IPR002078">
    <property type="entry name" value="Sigma_54_int"/>
</dbReference>
<dbReference type="Pfam" id="PF00158">
    <property type="entry name" value="Sigma54_activat"/>
    <property type="match status" value="1"/>
</dbReference>
<dbReference type="InterPro" id="IPR004701">
    <property type="entry name" value="PTS_EIIA_man-typ"/>
</dbReference>
<dbReference type="PROSITE" id="PS51372">
    <property type="entry name" value="PRD_2"/>
    <property type="match status" value="2"/>
</dbReference>
<evidence type="ECO:0000313" key="10">
    <source>
        <dbReference type="EMBL" id="MCY9184636.1"/>
    </source>
</evidence>
<organism evidence="10 11">
    <name type="scientific">Bacillus halotolerans</name>
    <dbReference type="NCBI Taxonomy" id="260554"/>
    <lineage>
        <taxon>Bacteria</taxon>
        <taxon>Bacillati</taxon>
        <taxon>Bacillota</taxon>
        <taxon>Bacilli</taxon>
        <taxon>Bacillales</taxon>
        <taxon>Bacillaceae</taxon>
        <taxon>Bacillus</taxon>
    </lineage>
</organism>
<evidence type="ECO:0000256" key="6">
    <source>
        <dbReference type="ARBA" id="ARBA00023125"/>
    </source>
</evidence>
<reference evidence="10" key="1">
    <citation type="submission" date="2022-02" db="EMBL/GenBank/DDBJ databases">
        <title>Crop Bioprotection Bacillus Genome Sequencing.</title>
        <authorList>
            <person name="Dunlap C."/>
        </authorList>
    </citation>
    <scope>NUCLEOTIDE SEQUENCE</scope>
    <source>
        <strain evidence="10">EC49O2N-C10</strain>
    </source>
</reference>
<sequence length="936" mass="105793">MKRIDKIYHQLMHNFHDSSLDHLLKVQGNSAKEIAQQLKIERSNVSFELNNLVRSKKVIKIKTFPVRYIPVEVVERAFNKKWNTEIMEVKELKGLSENQKKNDQNISTNPLELMIGAKGSLKKAISQAKAAVFYPPHGLHMLLLGPTGSGKSLFANRIYQFAIYSDILKAGSPFITFNCADYYNNPQLLLSQLFGHKKGAFTGASEDKAGLVEQADGGILFMDEIHRLPPEGQEMLFYFIDSGSYNRLGETEHKRTSKVLFICATTENPNSALLKTFLRRIPMTIHIPSLEERSLKERVDLTTFLLGKEAERIKKNLSVHIDVYNALIHSAKFGNVGQLKSNVQLVCAHGFLHNLDRDEVVELTVRDLPDEIKQDWMSSSKNMKRSKTISEYVNITTIISPIVEDETTKIDDDLSFNLYHLIEEKVEVLNKEGLSKKEINQYILTDIHLHVRSFFNQSAFRNDNLLTFVEDGVIQMTKQLKEVAEHELNCTFDRKFIYFLSMHIDSFLKRGKQIDILNAQETDEIRDTHVKEYQVALIFKDKIQEHFRVTVPEIEVIYLTMLIHSIKTLKENKRVGIVVAAHGNSMASSMVEVATELLGSTPIAAVDMPLSVSPAEIMERLAGKIQQVDEGEGVLMLVDMGSLAMLESKLEEKTGIKIKTISNVTTSMVLDAVRKVNYLNLHLHAIYDSVTKDFIELWDRQPAASPGKKRALVSICTTGSGTAKKLEDILTTIVNKASDVPIHILTVSSIKLANSIKEIEKEYEILATVGTKDPKINAPHVSLEVLIGGEGEKMIQQAITKGSIPMSNGLSGTNIIVRELCEDSLKKYLVFLNPHHIIEILLEWLQTIQDELGIIFNNTVMIKVIMHTAFAFERVIKQNPIAFSEEDEITDQLKEIFEVTERTLIPYEQKLGLNISDDEKLFIAAIFADEVHGHMC</sequence>
<dbReference type="InterPro" id="IPR033887">
    <property type="entry name" value="PTS_IIA_man"/>
</dbReference>
<dbReference type="SUPFAM" id="SSF53062">
    <property type="entry name" value="PTS system fructose IIA component-like"/>
    <property type="match status" value="1"/>
</dbReference>
<keyword evidence="6" id="KW-0238">DNA-binding</keyword>
<dbReference type="GO" id="GO:0003723">
    <property type="term" value="F:RNA binding"/>
    <property type="evidence" value="ECO:0007669"/>
    <property type="project" value="InterPro"/>
</dbReference>
<evidence type="ECO:0000259" key="7">
    <source>
        <dbReference type="PROSITE" id="PS50045"/>
    </source>
</evidence>
<dbReference type="GO" id="GO:0009401">
    <property type="term" value="P:phosphoenolpyruvate-dependent sugar phosphotransferase system"/>
    <property type="evidence" value="ECO:0007669"/>
    <property type="project" value="InterPro"/>
</dbReference>
<feature type="domain" description="PRD" evidence="9">
    <location>
        <begin position="832"/>
        <end position="936"/>
    </location>
</feature>
<keyword evidence="5" id="KW-0067">ATP-binding</keyword>
<dbReference type="CDD" id="cd00006">
    <property type="entry name" value="PTS_IIA_man"/>
    <property type="match status" value="1"/>
</dbReference>
<evidence type="ECO:0000256" key="5">
    <source>
        <dbReference type="ARBA" id="ARBA00022840"/>
    </source>
</evidence>
<evidence type="ECO:0000256" key="4">
    <source>
        <dbReference type="ARBA" id="ARBA00022777"/>
    </source>
</evidence>
<keyword evidence="3" id="KW-0547">Nucleotide-binding</keyword>
<dbReference type="InterPro" id="IPR036390">
    <property type="entry name" value="WH_DNA-bd_sf"/>
</dbReference>
<evidence type="ECO:0000259" key="9">
    <source>
        <dbReference type="PROSITE" id="PS51372"/>
    </source>
</evidence>
<dbReference type="GO" id="GO:0016301">
    <property type="term" value="F:kinase activity"/>
    <property type="evidence" value="ECO:0007669"/>
    <property type="project" value="UniProtKB-KW"/>
</dbReference>
<dbReference type="SMART" id="SM00382">
    <property type="entry name" value="AAA"/>
    <property type="match status" value="1"/>
</dbReference>
<dbReference type="InterPro" id="IPR036662">
    <property type="entry name" value="PTS_EIIA_man-typ_sf"/>
</dbReference>
<dbReference type="SUPFAM" id="SSF46785">
    <property type="entry name" value="Winged helix' DNA-binding domain"/>
    <property type="match status" value="1"/>
</dbReference>
<dbReference type="GO" id="GO:0016020">
    <property type="term" value="C:membrane"/>
    <property type="evidence" value="ECO:0007669"/>
    <property type="project" value="InterPro"/>
</dbReference>
<dbReference type="InterPro" id="IPR001550">
    <property type="entry name" value="Transcrpt_antitermin_CS"/>
</dbReference>
<dbReference type="CDD" id="cd00009">
    <property type="entry name" value="AAA"/>
    <property type="match status" value="1"/>
</dbReference>
<dbReference type="GO" id="GO:0003677">
    <property type="term" value="F:DNA binding"/>
    <property type="evidence" value="ECO:0007669"/>
    <property type="project" value="UniProtKB-KW"/>
</dbReference>
<dbReference type="EMBL" id="JALAWA010000003">
    <property type="protein sequence ID" value="MCY9184636.1"/>
    <property type="molecule type" value="Genomic_DNA"/>
</dbReference>
<dbReference type="Proteomes" id="UP001073053">
    <property type="component" value="Unassembled WGS sequence"/>
</dbReference>
<dbReference type="Gene3D" id="1.10.1790.10">
    <property type="entry name" value="PRD domain"/>
    <property type="match status" value="2"/>
</dbReference>
<dbReference type="PROSITE" id="PS50045">
    <property type="entry name" value="SIGMA54_INTERACT_4"/>
    <property type="match status" value="1"/>
</dbReference>
<dbReference type="Pfam" id="PF00874">
    <property type="entry name" value="PRD"/>
    <property type="match status" value="2"/>
</dbReference>
<dbReference type="SUPFAM" id="SSF52540">
    <property type="entry name" value="P-loop containing nucleoside triphosphate hydrolases"/>
    <property type="match status" value="1"/>
</dbReference>
<dbReference type="GO" id="GO:0005524">
    <property type="term" value="F:ATP binding"/>
    <property type="evidence" value="ECO:0007669"/>
    <property type="project" value="UniProtKB-KW"/>
</dbReference>
<feature type="domain" description="PRD" evidence="9">
    <location>
        <begin position="468"/>
        <end position="573"/>
    </location>
</feature>
<dbReference type="InterPro" id="IPR036634">
    <property type="entry name" value="PRD_sf"/>
</dbReference>
<dbReference type="InterPro" id="IPR003593">
    <property type="entry name" value="AAA+_ATPase"/>
</dbReference>
<dbReference type="PANTHER" id="PTHR32071">
    <property type="entry name" value="TRANSCRIPTIONAL REGULATORY PROTEIN"/>
    <property type="match status" value="1"/>
</dbReference>
<feature type="domain" description="PTS EIIA type-4" evidence="8">
    <location>
        <begin position="574"/>
        <end position="711"/>
    </location>
</feature>
<dbReference type="GeneID" id="50136840"/>
<evidence type="ECO:0000313" key="11">
    <source>
        <dbReference type="Proteomes" id="UP001073053"/>
    </source>
</evidence>
<proteinExistence type="predicted"/>
<protein>
    <submittedName>
        <fullName evidence="10">Sigma 54-interacting transcriptional regulator</fullName>
    </submittedName>
</protein>
<dbReference type="AlphaFoldDB" id="A0A9Q4EIX1"/>
<keyword evidence="4" id="KW-0418">Kinase</keyword>
<evidence type="ECO:0000256" key="3">
    <source>
        <dbReference type="ARBA" id="ARBA00022741"/>
    </source>
</evidence>
<keyword evidence="1" id="KW-0808">Transferase</keyword>
<gene>
    <name evidence="10" type="ORF">MOF03_08205</name>
</gene>
<name>A0A9Q4EIX1_9BACI</name>
<dbReference type="PROSITE" id="PS51096">
    <property type="entry name" value="PTS_EIIA_TYPE_4"/>
    <property type="match status" value="1"/>
</dbReference>
<feature type="domain" description="Sigma-54 factor interaction" evidence="7">
    <location>
        <begin position="114"/>
        <end position="348"/>
    </location>
</feature>
<dbReference type="SUPFAM" id="SSF63520">
    <property type="entry name" value="PTS-regulatory domain, PRD"/>
    <property type="match status" value="2"/>
</dbReference>
<dbReference type="KEGG" id="bht:DIC78_18120"/>
<evidence type="ECO:0000256" key="1">
    <source>
        <dbReference type="ARBA" id="ARBA00022679"/>
    </source>
</evidence>
<dbReference type="Pfam" id="PF03610">
    <property type="entry name" value="EIIA-man"/>
    <property type="match status" value="1"/>
</dbReference>
<dbReference type="PROSITE" id="PS00654">
    <property type="entry name" value="PRD_1"/>
    <property type="match status" value="1"/>
</dbReference>
<dbReference type="GO" id="GO:0045893">
    <property type="term" value="P:positive regulation of DNA-templated transcription"/>
    <property type="evidence" value="ECO:0007669"/>
    <property type="project" value="InterPro"/>
</dbReference>
<dbReference type="InterPro" id="IPR027417">
    <property type="entry name" value="P-loop_NTPase"/>
</dbReference>
<dbReference type="PANTHER" id="PTHR32071:SF90">
    <property type="entry name" value="TRANSCRIPTIONAL REGULATORY PROTEIN LEVR"/>
    <property type="match status" value="1"/>
</dbReference>
<dbReference type="Gene3D" id="3.40.50.300">
    <property type="entry name" value="P-loop containing nucleotide triphosphate hydrolases"/>
    <property type="match status" value="1"/>
</dbReference>
<dbReference type="InterPro" id="IPR011608">
    <property type="entry name" value="PRD"/>
</dbReference>
<keyword evidence="2" id="KW-0677">Repeat</keyword>
<dbReference type="InterPro" id="IPR025943">
    <property type="entry name" value="Sigma_54_int_dom_ATP-bd_2"/>
</dbReference>
<dbReference type="RefSeq" id="WP_127696716.1">
    <property type="nucleotide sequence ID" value="NZ_CP029364.1"/>
</dbReference>
<evidence type="ECO:0000256" key="2">
    <source>
        <dbReference type="ARBA" id="ARBA00022737"/>
    </source>
</evidence>